<dbReference type="SUPFAM" id="SSF57501">
    <property type="entry name" value="Cystine-knot cytokines"/>
    <property type="match status" value="1"/>
</dbReference>
<dbReference type="PANTHER" id="PTHR23199:SF12">
    <property type="entry name" value="NEUROTROPHIN 1-RELATED"/>
    <property type="match status" value="1"/>
</dbReference>
<sequence length="912" mass="100311">MDILLLFQILALIVGAYSQSYSQVRYASTRRNGSAYDAYSVLSNPALANHRLPIYPQQPTNSPITSPPETTTTTTPAAAVDVQSAVQDAIQQGNFHKMPFYATNHLVPQYTDTLNTGDLQPAHSEVHQVRVPPKTTPQMNEEEERIRDYYHHQTETPTAAPEPETTTDCLACRIFHEEFVKNQEKIKFMTNKHTPAPQNALPEAITKVMTTPKPKPVPVDKKNFTAPATNELFSINDALVHQQKLPAQFGSVPNAPAHVVTPTELFNRPQTVVNRLPNGFVMPPQNFGSNPPQGSHLLPPGAILIDPTRGVKPQMFSSNQQGQNMPINAGPPPQPMPQPANMAFNSGLPQPSNIPKNPEMKPMSNFKIPQGSNIAKMPGMPQGLPQAFLNAGSPGANMPINPGLLQNLMNAATSQGSNINPALLQSLMNAATSQGSNINPALLQSLMNAATSQGSNMQISPALIQKFMNAATSQGSNIPFSPQPQQAPNAFNPQTPPNGIAAEPNRRVNAMPNDPTMSNPQQGTIRGPMGIHIPIPPKSVPAHTVMGPPMSMPPMQNSNGMPIKKNGGFLDSIKNFFAGSMFSNNGQRARFLDDDEALLLDEDNNSTVIDELIDNKNISSNETLDDITEVPEVEGGLRTKREVEKNETITFESIKNGSKSLLEEIGAYVRKTIHRLRDETEKITTPLWPSIRDTVRTYFGSSKSESATTRKPETVEEKERRSAEIKRYTTSSGLDDEDIMEDVGNKRKFIEQDIQKILRVGETTEQLKLAAATSLLPRCALDMQNKNYCLQDSDYPINLLKEALQQDEFVIDCNTTLGTFRQRLNNAEIGVCLSPVFKVRPLRAKNQDGEWKIIVNIDTCHQTVRIQKCHPSCAGGTTNSSIRTNCKQVQTSLTLLAFDSKHGFHLDKFQFP</sequence>
<reference evidence="8" key="1">
    <citation type="submission" date="2011-05" db="EMBL/GenBank/DDBJ databases">
        <authorList>
            <person name="Richards S.R."/>
            <person name="Qu J."/>
            <person name="Jiang H."/>
            <person name="Jhangiani S.N."/>
            <person name="Agravi P."/>
            <person name="Goodspeed R."/>
            <person name="Gross S."/>
            <person name="Mandapat C."/>
            <person name="Jackson L."/>
            <person name="Mathew T."/>
            <person name="Pu L."/>
            <person name="Thornton R."/>
            <person name="Saada N."/>
            <person name="Wilczek-Boney K.B."/>
            <person name="Lee S."/>
            <person name="Kovar C."/>
            <person name="Wu Y."/>
            <person name="Scherer S.E."/>
            <person name="Worley K.C."/>
            <person name="Muzny D.M."/>
            <person name="Gibbs R."/>
        </authorList>
    </citation>
    <scope>NUCLEOTIDE SEQUENCE</scope>
    <source>
        <strain evidence="8">Brora</strain>
    </source>
</reference>
<feature type="region of interest" description="Disordered" evidence="4">
    <location>
        <begin position="479"/>
        <end position="504"/>
    </location>
</feature>
<dbReference type="InterPro" id="IPR029034">
    <property type="entry name" value="Cystine-knot_cytokine"/>
</dbReference>
<dbReference type="EnsemblMetazoa" id="SMAR004336-RA">
    <property type="protein sequence ID" value="SMAR004336-PA"/>
    <property type="gene ID" value="SMAR004336"/>
</dbReference>
<keyword evidence="2" id="KW-1015">Disulfide bond</keyword>
<dbReference type="GO" id="GO:0005121">
    <property type="term" value="F:Toll binding"/>
    <property type="evidence" value="ECO:0007669"/>
    <property type="project" value="TreeGrafter"/>
</dbReference>
<protein>
    <recommendedName>
        <fullName evidence="6">Spaetzle domain-containing protein</fullName>
    </recommendedName>
</protein>
<evidence type="ECO:0000313" key="7">
    <source>
        <dbReference type="EnsemblMetazoa" id="SMAR004336-PA"/>
    </source>
</evidence>
<evidence type="ECO:0000256" key="4">
    <source>
        <dbReference type="SAM" id="MobiDB-lite"/>
    </source>
</evidence>
<dbReference type="Proteomes" id="UP000014500">
    <property type="component" value="Unassembled WGS sequence"/>
</dbReference>
<feature type="compositionally biased region" description="Basic and acidic residues" evidence="4">
    <location>
        <begin position="708"/>
        <end position="720"/>
    </location>
</feature>
<evidence type="ECO:0000256" key="1">
    <source>
        <dbReference type="ARBA" id="ARBA00022729"/>
    </source>
</evidence>
<dbReference type="Gene3D" id="2.10.90.10">
    <property type="entry name" value="Cystine-knot cytokines"/>
    <property type="match status" value="1"/>
</dbReference>
<dbReference type="GO" id="GO:0021556">
    <property type="term" value="P:central nervous system formation"/>
    <property type="evidence" value="ECO:0007669"/>
    <property type="project" value="TreeGrafter"/>
</dbReference>
<dbReference type="PANTHER" id="PTHR23199">
    <property type="entry name" value="NEUROTROPHIN 1-RELATED"/>
    <property type="match status" value="1"/>
</dbReference>
<evidence type="ECO:0000256" key="3">
    <source>
        <dbReference type="ARBA" id="ARBA00023180"/>
    </source>
</evidence>
<feature type="region of interest" description="Disordered" evidence="4">
    <location>
        <begin position="701"/>
        <end position="720"/>
    </location>
</feature>
<dbReference type="STRING" id="126957.T1IT91"/>
<feature type="chain" id="PRO_5004579526" description="Spaetzle domain-containing protein" evidence="5">
    <location>
        <begin position="19"/>
        <end position="912"/>
    </location>
</feature>
<keyword evidence="3" id="KW-0325">Glycoprotein</keyword>
<keyword evidence="8" id="KW-1185">Reference proteome</keyword>
<evidence type="ECO:0000313" key="8">
    <source>
        <dbReference type="Proteomes" id="UP000014500"/>
    </source>
</evidence>
<feature type="signal peptide" evidence="5">
    <location>
        <begin position="1"/>
        <end position="18"/>
    </location>
</feature>
<dbReference type="AlphaFoldDB" id="T1IT91"/>
<dbReference type="InterPro" id="IPR052444">
    <property type="entry name" value="Spz/Toll_ligand-like"/>
</dbReference>
<accession>T1IT91</accession>
<keyword evidence="1 5" id="KW-0732">Signal</keyword>
<dbReference type="GO" id="GO:0045087">
    <property type="term" value="P:innate immune response"/>
    <property type="evidence" value="ECO:0007669"/>
    <property type="project" value="TreeGrafter"/>
</dbReference>
<evidence type="ECO:0000259" key="6">
    <source>
        <dbReference type="Pfam" id="PF16077"/>
    </source>
</evidence>
<evidence type="ECO:0000256" key="2">
    <source>
        <dbReference type="ARBA" id="ARBA00023157"/>
    </source>
</evidence>
<dbReference type="GO" id="GO:0005615">
    <property type="term" value="C:extracellular space"/>
    <property type="evidence" value="ECO:0007669"/>
    <property type="project" value="UniProtKB-ARBA"/>
</dbReference>
<dbReference type="Pfam" id="PF16077">
    <property type="entry name" value="Spaetzle"/>
    <property type="match status" value="1"/>
</dbReference>
<feature type="compositionally biased region" description="Low complexity" evidence="4">
    <location>
        <begin position="479"/>
        <end position="493"/>
    </location>
</feature>
<reference evidence="7" key="2">
    <citation type="submission" date="2015-02" db="UniProtKB">
        <authorList>
            <consortium name="EnsemblMetazoa"/>
        </authorList>
    </citation>
    <scope>IDENTIFICATION</scope>
</reference>
<proteinExistence type="predicted"/>
<dbReference type="EMBL" id="JH431476">
    <property type="status" value="NOT_ANNOTATED_CDS"/>
    <property type="molecule type" value="Genomic_DNA"/>
</dbReference>
<organism evidence="7 8">
    <name type="scientific">Strigamia maritima</name>
    <name type="common">European centipede</name>
    <name type="synonym">Geophilus maritimus</name>
    <dbReference type="NCBI Taxonomy" id="126957"/>
    <lineage>
        <taxon>Eukaryota</taxon>
        <taxon>Metazoa</taxon>
        <taxon>Ecdysozoa</taxon>
        <taxon>Arthropoda</taxon>
        <taxon>Myriapoda</taxon>
        <taxon>Chilopoda</taxon>
        <taxon>Pleurostigmophora</taxon>
        <taxon>Geophilomorpha</taxon>
        <taxon>Linotaeniidae</taxon>
        <taxon>Strigamia</taxon>
    </lineage>
</organism>
<dbReference type="HOGENOM" id="CLU_319020_0_0_1"/>
<dbReference type="GO" id="GO:0008083">
    <property type="term" value="F:growth factor activity"/>
    <property type="evidence" value="ECO:0007669"/>
    <property type="project" value="TreeGrafter"/>
</dbReference>
<dbReference type="InterPro" id="IPR032104">
    <property type="entry name" value="Spaetzle"/>
</dbReference>
<name>T1IT91_STRMM</name>
<evidence type="ECO:0000256" key="5">
    <source>
        <dbReference type="SAM" id="SignalP"/>
    </source>
</evidence>
<feature type="domain" description="Spaetzle" evidence="6">
    <location>
        <begin position="831"/>
        <end position="912"/>
    </location>
</feature>